<dbReference type="AlphaFoldDB" id="A0A9D2NRP5"/>
<dbReference type="InterPro" id="IPR008532">
    <property type="entry name" value="NFACT_RNA-bd"/>
</dbReference>
<dbReference type="GO" id="GO:0043023">
    <property type="term" value="F:ribosomal large subunit binding"/>
    <property type="evidence" value="ECO:0007669"/>
    <property type="project" value="UniProtKB-UniRule"/>
</dbReference>
<dbReference type="InterPro" id="IPR043682">
    <property type="entry name" value="RqcH_bacterial"/>
</dbReference>
<dbReference type="HAMAP" id="MF_00844_B">
    <property type="entry name" value="RqcH_B"/>
    <property type="match status" value="1"/>
</dbReference>
<dbReference type="PANTHER" id="PTHR15239:SF6">
    <property type="entry name" value="RIBOSOME QUALITY CONTROL COMPLEX SUBUNIT NEMF"/>
    <property type="match status" value="1"/>
</dbReference>
<keyword evidence="3 5" id="KW-0694">RNA-binding</keyword>
<keyword evidence="1 5" id="KW-0820">tRNA-binding</keyword>
<comment type="subunit">
    <text evidence="5">Associates with stalled 50S ribosomal subunits. Binds to RqcP.</text>
</comment>
<organism evidence="7 8">
    <name type="scientific">Candidatus Merdibacter merdavium</name>
    <dbReference type="NCBI Taxonomy" id="2838692"/>
    <lineage>
        <taxon>Bacteria</taxon>
        <taxon>Bacillati</taxon>
        <taxon>Bacillota</taxon>
        <taxon>Erysipelotrichia</taxon>
        <taxon>Erysipelotrichales</taxon>
        <taxon>Erysipelotrichaceae</taxon>
        <taxon>Merdibacter</taxon>
    </lineage>
</organism>
<dbReference type="Proteomes" id="UP000823896">
    <property type="component" value="Unassembled WGS sequence"/>
</dbReference>
<reference evidence="7" key="2">
    <citation type="submission" date="2021-04" db="EMBL/GenBank/DDBJ databases">
        <authorList>
            <person name="Gilroy R."/>
        </authorList>
    </citation>
    <scope>NUCLEOTIDE SEQUENCE</scope>
    <source>
        <strain evidence="7">CHK187-11901</strain>
    </source>
</reference>
<evidence type="ECO:0000259" key="6">
    <source>
        <dbReference type="Pfam" id="PF05670"/>
    </source>
</evidence>
<accession>A0A9D2NRP5</accession>
<evidence type="ECO:0000256" key="2">
    <source>
        <dbReference type="ARBA" id="ARBA00022730"/>
    </source>
</evidence>
<evidence type="ECO:0000256" key="5">
    <source>
        <dbReference type="HAMAP-Rule" id="MF_00844"/>
    </source>
</evidence>
<evidence type="ECO:0000256" key="1">
    <source>
        <dbReference type="ARBA" id="ARBA00022555"/>
    </source>
</evidence>
<sequence length="553" mass="64414">MALDGLLLHQISSELNEYLPCKISKIQNISDVELLWTLRTPQGSRKLLTSFHSTYNRIHLTRASYTTLESPSNFVMLLRKQLDGGFIRRIEQIGLDRVLQLKIEVRDELGDLHMRTLYAELMGKYANLVLVDEEDIITDALKRIPVFENSKRLIHPGARYVLPAQDMRKRDPFSIDASQLDEQRPLGTQLFGFSPLLGREVEYRMHEGEAYADIMEQIRASRTLYLHTVKEQTLFHCIPLSHLECEPQAYPLMEGMDALFYEKEQRVRVKQQSGDLFKVIRRELSKNRNKLPKLYQALDEAMDCDRYREYGDLLFAYQSSLQRQPSVTLPSFEREEDITIPIDMRFDIPRNANRYYQKYHKQRRAQSILQEQIALCEQTIAYFEQLEAQVELASVPDAIEIREELVRRGYMKPQKSGIRRRKGKQVPHITVFDIGGTLVYLGKNNLQNEYLTRTLARKDDLWFHTKDLHGAHVICTDPDPDEQLLRICAMLAAYYSQGRYSSSVPVNYCPVRQLKKVPGSAPGAVTMQHYRTIYMDPSQKEVTAIIQRYQKRS</sequence>
<evidence type="ECO:0000313" key="7">
    <source>
        <dbReference type="EMBL" id="HJC37285.1"/>
    </source>
</evidence>
<comment type="function">
    <text evidence="5">Key component of the ribosome quality control system (RQC), a ribosome-associated complex that mediates the extraction of incompletely synthesized nascent chains from stalled ribosomes and their subsequent degradation. RqcH recruits Ala-charged tRNA, and with RqcP directs the elongation of stalled nascent chains on 50S ribosomal subunits, leading to non-templated C-terminal alanine extensions (Ala tail). The Ala tail promotes nascent chain degradation. May add between 1 and at least 8 Ala residues. Binds to stalled 50S ribosomal subunits.</text>
</comment>
<dbReference type="Gene3D" id="2.30.310.10">
    <property type="entry name" value="ibrinogen binding protein from staphylococcus aureus domain"/>
    <property type="match status" value="1"/>
</dbReference>
<name>A0A9D2NRP5_9FIRM</name>
<keyword evidence="4 5" id="KW-0648">Protein biosynthesis</keyword>
<dbReference type="GO" id="GO:0072344">
    <property type="term" value="P:rescue of stalled ribosome"/>
    <property type="evidence" value="ECO:0007669"/>
    <property type="project" value="UniProtKB-UniRule"/>
</dbReference>
<gene>
    <name evidence="5" type="primary">rqcH</name>
    <name evidence="7" type="ORF">H9702_09200</name>
</gene>
<dbReference type="GO" id="GO:0000049">
    <property type="term" value="F:tRNA binding"/>
    <property type="evidence" value="ECO:0007669"/>
    <property type="project" value="UniProtKB-UniRule"/>
</dbReference>
<dbReference type="Pfam" id="PF05833">
    <property type="entry name" value="NFACT_N"/>
    <property type="match status" value="1"/>
</dbReference>
<dbReference type="GO" id="GO:1990112">
    <property type="term" value="C:RQC complex"/>
    <property type="evidence" value="ECO:0007669"/>
    <property type="project" value="TreeGrafter"/>
</dbReference>
<comment type="similarity">
    <text evidence="5">Belongs to the NEMF family.</text>
</comment>
<dbReference type="GO" id="GO:0019843">
    <property type="term" value="F:rRNA binding"/>
    <property type="evidence" value="ECO:0007669"/>
    <property type="project" value="UniProtKB-UniRule"/>
</dbReference>
<evidence type="ECO:0000256" key="3">
    <source>
        <dbReference type="ARBA" id="ARBA00022884"/>
    </source>
</evidence>
<dbReference type="InterPro" id="IPR051608">
    <property type="entry name" value="RQC_Subunit_NEMF"/>
</dbReference>
<reference evidence="7" key="1">
    <citation type="journal article" date="2021" name="PeerJ">
        <title>Extensive microbial diversity within the chicken gut microbiome revealed by metagenomics and culture.</title>
        <authorList>
            <person name="Gilroy R."/>
            <person name="Ravi A."/>
            <person name="Getino M."/>
            <person name="Pursley I."/>
            <person name="Horton D.L."/>
            <person name="Alikhan N.F."/>
            <person name="Baker D."/>
            <person name="Gharbi K."/>
            <person name="Hall N."/>
            <person name="Watson M."/>
            <person name="Adriaenssens E.M."/>
            <person name="Foster-Nyarko E."/>
            <person name="Jarju S."/>
            <person name="Secka A."/>
            <person name="Antonio M."/>
            <person name="Oren A."/>
            <person name="Chaudhuri R.R."/>
            <person name="La Ragione R."/>
            <person name="Hildebrand F."/>
            <person name="Pallen M.J."/>
        </authorList>
    </citation>
    <scope>NUCLEOTIDE SEQUENCE</scope>
    <source>
        <strain evidence="7">CHK187-11901</strain>
    </source>
</reference>
<dbReference type="EMBL" id="DWWM01000057">
    <property type="protein sequence ID" value="HJC37285.1"/>
    <property type="molecule type" value="Genomic_DNA"/>
</dbReference>
<evidence type="ECO:0000256" key="4">
    <source>
        <dbReference type="ARBA" id="ARBA00022917"/>
    </source>
</evidence>
<feature type="domain" description="NFACT RNA-binding" evidence="6">
    <location>
        <begin position="435"/>
        <end position="519"/>
    </location>
</feature>
<proteinExistence type="inferred from homology"/>
<evidence type="ECO:0000313" key="8">
    <source>
        <dbReference type="Proteomes" id="UP000823896"/>
    </source>
</evidence>
<protein>
    <recommendedName>
        <fullName evidence="5">Rqc2 homolog RqcH</fullName>
        <shortName evidence="5">RqcH</shortName>
    </recommendedName>
</protein>
<comment type="caution">
    <text evidence="7">The sequence shown here is derived from an EMBL/GenBank/DDBJ whole genome shotgun (WGS) entry which is preliminary data.</text>
</comment>
<dbReference type="Pfam" id="PF05670">
    <property type="entry name" value="NFACT-R_1"/>
    <property type="match status" value="1"/>
</dbReference>
<keyword evidence="2 5" id="KW-0699">rRNA-binding</keyword>
<dbReference type="PANTHER" id="PTHR15239">
    <property type="entry name" value="NUCLEAR EXPORT MEDIATOR FACTOR NEMF"/>
    <property type="match status" value="1"/>
</dbReference>